<feature type="region of interest" description="Disordered" evidence="1">
    <location>
        <begin position="1"/>
        <end position="163"/>
    </location>
</feature>
<protein>
    <submittedName>
        <fullName evidence="2">Uncharacterized protein</fullName>
    </submittedName>
</protein>
<comment type="caution">
    <text evidence="2">The sequence shown here is derived from an EMBL/GenBank/DDBJ whole genome shotgun (WGS) entry which is preliminary data.</text>
</comment>
<evidence type="ECO:0000313" key="2">
    <source>
        <dbReference type="EMBL" id="KAK3055211.1"/>
    </source>
</evidence>
<dbReference type="Proteomes" id="UP001271007">
    <property type="component" value="Unassembled WGS sequence"/>
</dbReference>
<feature type="compositionally biased region" description="Basic and acidic residues" evidence="1">
    <location>
        <begin position="22"/>
        <end position="43"/>
    </location>
</feature>
<dbReference type="AlphaFoldDB" id="A0AAJ0GB31"/>
<feature type="compositionally biased region" description="Basic and acidic residues" evidence="1">
    <location>
        <begin position="52"/>
        <end position="61"/>
    </location>
</feature>
<evidence type="ECO:0000256" key="1">
    <source>
        <dbReference type="SAM" id="MobiDB-lite"/>
    </source>
</evidence>
<organism evidence="2 3">
    <name type="scientific">Extremus antarcticus</name>
    <dbReference type="NCBI Taxonomy" id="702011"/>
    <lineage>
        <taxon>Eukaryota</taxon>
        <taxon>Fungi</taxon>
        <taxon>Dikarya</taxon>
        <taxon>Ascomycota</taxon>
        <taxon>Pezizomycotina</taxon>
        <taxon>Dothideomycetes</taxon>
        <taxon>Dothideomycetidae</taxon>
        <taxon>Mycosphaerellales</taxon>
        <taxon>Extremaceae</taxon>
        <taxon>Extremus</taxon>
    </lineage>
</organism>
<evidence type="ECO:0000313" key="3">
    <source>
        <dbReference type="Proteomes" id="UP001271007"/>
    </source>
</evidence>
<dbReference type="EMBL" id="JAWDJX010000009">
    <property type="protein sequence ID" value="KAK3055211.1"/>
    <property type="molecule type" value="Genomic_DNA"/>
</dbReference>
<sequence length="163" mass="19334">MSGDDQHNRRRSYDYGPPYPYRGDRYVRDPYEERTLRDLDRANDPYASPQRGHFDDSPEHPRRFREKHRGRRRSPPPVFTVTVPDEDQRDSIGPQQRRGPYAYYLRDSENPPARPRASEDRVPSYQNQFGDLPPPSSRSERLRYDPEPPSDPFNRYSTVADRP</sequence>
<accession>A0AAJ0GB31</accession>
<feature type="compositionally biased region" description="Basic and acidic residues" evidence="1">
    <location>
        <begin position="1"/>
        <end position="13"/>
    </location>
</feature>
<proteinExistence type="predicted"/>
<gene>
    <name evidence="2" type="ORF">LTR09_003764</name>
</gene>
<feature type="compositionally biased region" description="Basic residues" evidence="1">
    <location>
        <begin position="62"/>
        <end position="74"/>
    </location>
</feature>
<name>A0AAJ0GB31_9PEZI</name>
<keyword evidence="3" id="KW-1185">Reference proteome</keyword>
<reference evidence="2" key="1">
    <citation type="submission" date="2023-04" db="EMBL/GenBank/DDBJ databases">
        <title>Black Yeasts Isolated from many extreme environments.</title>
        <authorList>
            <person name="Coleine C."/>
            <person name="Stajich J.E."/>
            <person name="Selbmann L."/>
        </authorList>
    </citation>
    <scope>NUCLEOTIDE SEQUENCE</scope>
    <source>
        <strain evidence="2">CCFEE 5312</strain>
    </source>
</reference>